<dbReference type="Proteomes" id="UP000001020">
    <property type="component" value="Chromosome"/>
</dbReference>
<dbReference type="KEGG" id="mtc:MT2586.1"/>
<evidence type="ECO:0000313" key="1">
    <source>
        <dbReference type="EMBL" id="AAK46891.1"/>
    </source>
</evidence>
<dbReference type="EMBL" id="AE000516">
    <property type="protein sequence ID" value="AAK46891.1"/>
    <property type="molecule type" value="Genomic_DNA"/>
</dbReference>
<accession>Q8VJH3</accession>
<dbReference type="HOGENOM" id="CLU_1904438_0_0_11"/>
<dbReference type="AntiFam" id="ANF00010">
    <property type="entry name" value="tRNA translation"/>
</dbReference>
<evidence type="ECO:0000313" key="2">
    <source>
        <dbReference type="Proteomes" id="UP000001020"/>
    </source>
</evidence>
<sequence length="133" mass="14705">MVSVVQLVEHQVVILGVAGSSPVTHPNRAAGCLWPWALCCPRRGLAPATFVSMIWSRGEFDHSPRLHLAARSNTRRSNCHRTACSPSPGPWQVSVCPVYLPAAQLSHLRRGLFGLTRCFVPWLMCRTFETPTS</sequence>
<gene>
    <name evidence="1" type="ordered locus">MT2586.1</name>
</gene>
<reference evidence="1 2" key="1">
    <citation type="journal article" date="2002" name="J. Bacteriol.">
        <title>Whole-genome comparison of Mycobacterium tuberculosis clinical and laboratory strains.</title>
        <authorList>
            <person name="Fleischmann R.D."/>
            <person name="Alland D."/>
            <person name="Eisen J.A."/>
            <person name="Carpenter L."/>
            <person name="White O."/>
            <person name="Peterson J."/>
            <person name="DeBoy R."/>
            <person name="Dodson R."/>
            <person name="Gwinn M."/>
            <person name="Haft D."/>
            <person name="Hickey E."/>
            <person name="Kolonay J.F."/>
            <person name="Nelson W.C."/>
            <person name="Umayam L.A."/>
            <person name="Ermolaeva M."/>
            <person name="Salzberg S.L."/>
            <person name="Delcher A."/>
            <person name="Utterback T."/>
            <person name="Weidman J."/>
            <person name="Khouri H."/>
            <person name="Gill J."/>
            <person name="Mikula A."/>
            <person name="Bishai W."/>
            <person name="Jacobs Jr W.R.Jr."/>
            <person name="Venter J.C."/>
            <person name="Fraser C.M."/>
        </authorList>
    </citation>
    <scope>NUCLEOTIDE SEQUENCE [LARGE SCALE GENOMIC DNA]</scope>
    <source>
        <strain evidence="2">CDC 1551 / Oshkosh</strain>
    </source>
</reference>
<name>Q8VJH3_MYCTO</name>
<proteinExistence type="predicted"/>
<dbReference type="AlphaFoldDB" id="Q8VJH3"/>
<organism evidence="1 2">
    <name type="scientific">Mycobacterium tuberculosis (strain CDC 1551 / Oshkosh)</name>
    <dbReference type="NCBI Taxonomy" id="83331"/>
    <lineage>
        <taxon>Bacteria</taxon>
        <taxon>Bacillati</taxon>
        <taxon>Actinomycetota</taxon>
        <taxon>Actinomycetes</taxon>
        <taxon>Mycobacteriales</taxon>
        <taxon>Mycobacteriaceae</taxon>
        <taxon>Mycobacterium</taxon>
        <taxon>Mycobacterium tuberculosis complex</taxon>
    </lineage>
</organism>
<keyword evidence="2" id="KW-1185">Reference proteome</keyword>
<protein>
    <submittedName>
        <fullName evidence="1">Uncharacterized protein</fullName>
    </submittedName>
</protein>